<keyword evidence="7" id="KW-1185">Reference proteome</keyword>
<gene>
    <name evidence="6" type="ORF">M0H32_18930</name>
</gene>
<keyword evidence="6" id="KW-0808">Transferase</keyword>
<feature type="domain" description="Response regulatory" evidence="4">
    <location>
        <begin position="3"/>
        <end position="118"/>
    </location>
</feature>
<evidence type="ECO:0000256" key="1">
    <source>
        <dbReference type="ARBA" id="ARBA00012528"/>
    </source>
</evidence>
<dbReference type="InterPro" id="IPR001789">
    <property type="entry name" value="Sig_transdc_resp-reg_receiver"/>
</dbReference>
<name>A0ABT0GYD1_9HYPH</name>
<dbReference type="PANTHER" id="PTHR45138">
    <property type="entry name" value="REGULATORY COMPONENTS OF SENSORY TRANSDUCTION SYSTEM"/>
    <property type="match status" value="1"/>
</dbReference>
<proteinExistence type="predicted"/>
<dbReference type="Proteomes" id="UP001431221">
    <property type="component" value="Unassembled WGS sequence"/>
</dbReference>
<dbReference type="InterPro" id="IPR011006">
    <property type="entry name" value="CheY-like_superfamily"/>
</dbReference>
<dbReference type="InterPro" id="IPR029787">
    <property type="entry name" value="Nucleotide_cyclase"/>
</dbReference>
<dbReference type="NCBIfam" id="TIGR00254">
    <property type="entry name" value="GGDEF"/>
    <property type="match status" value="1"/>
</dbReference>
<dbReference type="SMART" id="SM00448">
    <property type="entry name" value="REC"/>
    <property type="match status" value="2"/>
</dbReference>
<accession>A0ABT0GYD1</accession>
<sequence>MQTTLLVEDAAFFEKAIVKKLHEVGRHQIMVARSYEEAENCLNLPIGEPDLALVDLTLPDAPDGEIVDLCEKFNIPTIVFTSRFDPNTRGKMLKKGVIDYVLKDSPGSLNYVAELIRKLAQNPKIGVLVLDDSNVERDAISRIVSKHLYKVYQAASTDEALQTLKDHKDIKLVLADYFMPDKDGFAFLKAVRRVHDPEKVGVIGMSSFANSDNRVRFLKYGAGDFVDKNCSPEELLLRVSQNLDYIYRIEELNVMAMQDALTGLYNRRFLLDEASKSIKKWQASDGHKHWLALMDLDSFKGINDTLGHDFGDAVLTSFAQHLKKLARGNDVVARLGGDEFCVVFCDRSEEDVIEGLQNLLDSIQASPVRHDGEEHLMKTSIGLAELDPDHFGDALKLADHRLYAAKRTGRGQLVATG</sequence>
<evidence type="ECO:0000259" key="5">
    <source>
        <dbReference type="PROSITE" id="PS50887"/>
    </source>
</evidence>
<dbReference type="Pfam" id="PF00072">
    <property type="entry name" value="Response_reg"/>
    <property type="match status" value="1"/>
</dbReference>
<keyword evidence="3" id="KW-0597">Phosphoprotein</keyword>
<feature type="domain" description="Response regulatory" evidence="4">
    <location>
        <begin position="126"/>
        <end position="243"/>
    </location>
</feature>
<evidence type="ECO:0000256" key="2">
    <source>
        <dbReference type="ARBA" id="ARBA00034247"/>
    </source>
</evidence>
<comment type="caution">
    <text evidence="6">The sequence shown here is derived from an EMBL/GenBank/DDBJ whole genome shotgun (WGS) entry which is preliminary data.</text>
</comment>
<evidence type="ECO:0000313" key="7">
    <source>
        <dbReference type="Proteomes" id="UP001431221"/>
    </source>
</evidence>
<dbReference type="InterPro" id="IPR050469">
    <property type="entry name" value="Diguanylate_Cyclase"/>
</dbReference>
<feature type="modified residue" description="4-aspartylphosphate" evidence="3">
    <location>
        <position position="55"/>
    </location>
</feature>
<dbReference type="EC" id="2.7.7.65" evidence="1"/>
<dbReference type="PROSITE" id="PS50887">
    <property type="entry name" value="GGDEF"/>
    <property type="match status" value="1"/>
</dbReference>
<dbReference type="Gene3D" id="3.40.50.2300">
    <property type="match status" value="2"/>
</dbReference>
<dbReference type="SUPFAM" id="SSF52172">
    <property type="entry name" value="CheY-like"/>
    <property type="match status" value="2"/>
</dbReference>
<dbReference type="EMBL" id="JALNMJ010000014">
    <property type="protein sequence ID" value="MCK7614250.1"/>
    <property type="molecule type" value="Genomic_DNA"/>
</dbReference>
<dbReference type="CDD" id="cd01949">
    <property type="entry name" value="GGDEF"/>
    <property type="match status" value="1"/>
</dbReference>
<evidence type="ECO:0000313" key="6">
    <source>
        <dbReference type="EMBL" id="MCK7614250.1"/>
    </source>
</evidence>
<protein>
    <recommendedName>
        <fullName evidence="1">diguanylate cyclase</fullName>
        <ecNumber evidence="1">2.7.7.65</ecNumber>
    </recommendedName>
</protein>
<dbReference type="Pfam" id="PF00990">
    <property type="entry name" value="GGDEF"/>
    <property type="match status" value="1"/>
</dbReference>
<evidence type="ECO:0000256" key="3">
    <source>
        <dbReference type="PROSITE-ProRule" id="PRU00169"/>
    </source>
</evidence>
<dbReference type="Gene3D" id="3.30.70.270">
    <property type="match status" value="1"/>
</dbReference>
<feature type="domain" description="GGDEF" evidence="5">
    <location>
        <begin position="287"/>
        <end position="417"/>
    </location>
</feature>
<dbReference type="PANTHER" id="PTHR45138:SF9">
    <property type="entry name" value="DIGUANYLATE CYCLASE DGCM-RELATED"/>
    <property type="match status" value="1"/>
</dbReference>
<feature type="modified residue" description="4-aspartylphosphate" evidence="3">
    <location>
        <position position="176"/>
    </location>
</feature>
<dbReference type="SMART" id="SM00267">
    <property type="entry name" value="GGDEF"/>
    <property type="match status" value="1"/>
</dbReference>
<dbReference type="RefSeq" id="WP_248156720.1">
    <property type="nucleotide sequence ID" value="NZ_JALNMJ010000014.1"/>
</dbReference>
<keyword evidence="6" id="KW-0548">Nucleotidyltransferase</keyword>
<dbReference type="PROSITE" id="PS50110">
    <property type="entry name" value="RESPONSE_REGULATORY"/>
    <property type="match status" value="2"/>
</dbReference>
<evidence type="ECO:0000259" key="4">
    <source>
        <dbReference type="PROSITE" id="PS50110"/>
    </source>
</evidence>
<dbReference type="SUPFAM" id="SSF55073">
    <property type="entry name" value="Nucleotide cyclase"/>
    <property type="match status" value="1"/>
</dbReference>
<reference evidence="6" key="1">
    <citation type="submission" date="2022-04" db="EMBL/GenBank/DDBJ databases">
        <title>Roseibium sp. CAU 1639 isolated from mud.</title>
        <authorList>
            <person name="Kim W."/>
        </authorList>
    </citation>
    <scope>NUCLEOTIDE SEQUENCE</scope>
    <source>
        <strain evidence="6">CAU 1639</strain>
    </source>
</reference>
<dbReference type="GO" id="GO:0052621">
    <property type="term" value="F:diguanylate cyclase activity"/>
    <property type="evidence" value="ECO:0007669"/>
    <property type="project" value="UniProtKB-EC"/>
</dbReference>
<dbReference type="InterPro" id="IPR043128">
    <property type="entry name" value="Rev_trsase/Diguanyl_cyclase"/>
</dbReference>
<comment type="catalytic activity">
    <reaction evidence="2">
        <text>2 GTP = 3',3'-c-di-GMP + 2 diphosphate</text>
        <dbReference type="Rhea" id="RHEA:24898"/>
        <dbReference type="ChEBI" id="CHEBI:33019"/>
        <dbReference type="ChEBI" id="CHEBI:37565"/>
        <dbReference type="ChEBI" id="CHEBI:58805"/>
        <dbReference type="EC" id="2.7.7.65"/>
    </reaction>
</comment>
<dbReference type="InterPro" id="IPR000160">
    <property type="entry name" value="GGDEF_dom"/>
</dbReference>
<organism evidence="6 7">
    <name type="scientific">Roseibium sediminicola</name>
    <dbReference type="NCBI Taxonomy" id="2933272"/>
    <lineage>
        <taxon>Bacteria</taxon>
        <taxon>Pseudomonadati</taxon>
        <taxon>Pseudomonadota</taxon>
        <taxon>Alphaproteobacteria</taxon>
        <taxon>Hyphomicrobiales</taxon>
        <taxon>Stappiaceae</taxon>
        <taxon>Roseibium</taxon>
    </lineage>
</organism>